<dbReference type="Pfam" id="PF02163">
    <property type="entry name" value="Peptidase_M50"/>
    <property type="match status" value="1"/>
</dbReference>
<keyword evidence="5 12" id="KW-0812">Transmembrane</keyword>
<dbReference type="CDD" id="cd06161">
    <property type="entry name" value="S2P-M50_SpoIVFB"/>
    <property type="match status" value="1"/>
</dbReference>
<sequence>MKLGKIFGVGIYVNPFFLALIALFFVAGVLDRGLVAFLVVLIHEFAHSAAAKRMGVQVTEVELLPFGGVTRMGSEPALDPLKELYIAAAGPFSNMLMVLAAIACKNYGIWDDNIGPFFLQSNILIAAFNILPALPLDGGRVYRAFLAGSMGLKKATYRAASFGQAWAVLIVAVGLAGLLLGFTGLDVMITGMFLYYAATREKLAAPYLFMKHVIRKKDELNEDGILPAETLVALEHVSLGDITRLFVPRRFHLVIVLDSQLKFKGVATEDIIVERLMAEGLDLPIGKVIDD</sequence>
<evidence type="ECO:0000313" key="14">
    <source>
        <dbReference type="EMBL" id="GBF34882.1"/>
    </source>
</evidence>
<proteinExistence type="inferred from homology"/>
<protein>
    <submittedName>
        <fullName evidence="14">Stage IV sporulation pro-sigma-K processing enzyme SpoIVFB</fullName>
    </submittedName>
</protein>
<evidence type="ECO:0000256" key="5">
    <source>
        <dbReference type="ARBA" id="ARBA00022692"/>
    </source>
</evidence>
<dbReference type="InterPro" id="IPR008915">
    <property type="entry name" value="Peptidase_M50"/>
</dbReference>
<keyword evidence="8" id="KW-0862">Zinc</keyword>
<evidence type="ECO:0000256" key="11">
    <source>
        <dbReference type="ARBA" id="ARBA00023136"/>
    </source>
</evidence>
<dbReference type="OrthoDB" id="166377at2"/>
<evidence type="ECO:0000256" key="1">
    <source>
        <dbReference type="ARBA" id="ARBA00001947"/>
    </source>
</evidence>
<evidence type="ECO:0000313" key="15">
    <source>
        <dbReference type="Proteomes" id="UP000239549"/>
    </source>
</evidence>
<keyword evidence="15" id="KW-1185">Reference proteome</keyword>
<dbReference type="AlphaFoldDB" id="A0A2L2XFH2"/>
<comment type="subcellular location">
    <subcellularLocation>
        <location evidence="2">Membrane</location>
        <topology evidence="2">Multi-pass membrane protein</topology>
    </subcellularLocation>
</comment>
<feature type="domain" description="Peptidase M50" evidence="13">
    <location>
        <begin position="37"/>
        <end position="103"/>
    </location>
</feature>
<accession>A0A2L2XFH2</accession>
<dbReference type="EMBL" id="BFAV01000153">
    <property type="protein sequence ID" value="GBF34882.1"/>
    <property type="molecule type" value="Genomic_DNA"/>
</dbReference>
<comment type="cofactor">
    <cofactor evidence="1">
        <name>Zn(2+)</name>
        <dbReference type="ChEBI" id="CHEBI:29105"/>
    </cofactor>
</comment>
<evidence type="ECO:0000256" key="6">
    <source>
        <dbReference type="ARBA" id="ARBA00022723"/>
    </source>
</evidence>
<feature type="transmembrane region" description="Helical" evidence="12">
    <location>
        <begin position="116"/>
        <end position="136"/>
    </location>
</feature>
<feature type="transmembrane region" description="Helical" evidence="12">
    <location>
        <begin position="12"/>
        <end position="30"/>
    </location>
</feature>
<evidence type="ECO:0000256" key="3">
    <source>
        <dbReference type="ARBA" id="ARBA00007931"/>
    </source>
</evidence>
<keyword evidence="10" id="KW-0482">Metalloprotease</keyword>
<evidence type="ECO:0000256" key="12">
    <source>
        <dbReference type="SAM" id="Phobius"/>
    </source>
</evidence>
<keyword evidence="6" id="KW-0479">Metal-binding</keyword>
<dbReference type="GO" id="GO:0008237">
    <property type="term" value="F:metallopeptidase activity"/>
    <property type="evidence" value="ECO:0007669"/>
    <property type="project" value="UniProtKB-KW"/>
</dbReference>
<comment type="similarity">
    <text evidence="3">Belongs to the peptidase M50B family.</text>
</comment>
<evidence type="ECO:0000259" key="13">
    <source>
        <dbReference type="Pfam" id="PF02163"/>
    </source>
</evidence>
<evidence type="ECO:0000256" key="9">
    <source>
        <dbReference type="ARBA" id="ARBA00022989"/>
    </source>
</evidence>
<dbReference type="Proteomes" id="UP000239549">
    <property type="component" value="Unassembled WGS sequence"/>
</dbReference>
<gene>
    <name evidence="14" type="ORF">DCCM_4002</name>
</gene>
<evidence type="ECO:0000256" key="10">
    <source>
        <dbReference type="ARBA" id="ARBA00023049"/>
    </source>
</evidence>
<reference evidence="15" key="1">
    <citation type="submission" date="2018-02" db="EMBL/GenBank/DDBJ databases">
        <title>Genome sequence of Desulfocucumis palustris strain NAW-5.</title>
        <authorList>
            <person name="Watanabe M."/>
            <person name="Kojima H."/>
            <person name="Fukui M."/>
        </authorList>
    </citation>
    <scope>NUCLEOTIDE SEQUENCE [LARGE SCALE GENOMIC DNA]</scope>
    <source>
        <strain evidence="15">NAW-5</strain>
    </source>
</reference>
<evidence type="ECO:0000256" key="2">
    <source>
        <dbReference type="ARBA" id="ARBA00004141"/>
    </source>
</evidence>
<dbReference type="GO" id="GO:0046872">
    <property type="term" value="F:metal ion binding"/>
    <property type="evidence" value="ECO:0007669"/>
    <property type="project" value="UniProtKB-KW"/>
</dbReference>
<keyword evidence="9 12" id="KW-1133">Transmembrane helix</keyword>
<organism evidence="14 15">
    <name type="scientific">Desulfocucumis palustris</name>
    <dbReference type="NCBI Taxonomy" id="1898651"/>
    <lineage>
        <taxon>Bacteria</taxon>
        <taxon>Bacillati</taxon>
        <taxon>Bacillota</taxon>
        <taxon>Clostridia</taxon>
        <taxon>Eubacteriales</taxon>
        <taxon>Desulfocucumaceae</taxon>
        <taxon>Desulfocucumis</taxon>
    </lineage>
</organism>
<evidence type="ECO:0000256" key="7">
    <source>
        <dbReference type="ARBA" id="ARBA00022801"/>
    </source>
</evidence>
<dbReference type="GO" id="GO:0016020">
    <property type="term" value="C:membrane"/>
    <property type="evidence" value="ECO:0007669"/>
    <property type="project" value="UniProtKB-SubCell"/>
</dbReference>
<keyword evidence="4" id="KW-0645">Protease</keyword>
<feature type="transmembrane region" description="Helical" evidence="12">
    <location>
        <begin position="165"/>
        <end position="198"/>
    </location>
</feature>
<evidence type="ECO:0000256" key="4">
    <source>
        <dbReference type="ARBA" id="ARBA00022670"/>
    </source>
</evidence>
<dbReference type="RefSeq" id="WP_104373043.1">
    <property type="nucleotide sequence ID" value="NZ_BFAV01000153.1"/>
</dbReference>
<evidence type="ECO:0000256" key="8">
    <source>
        <dbReference type="ARBA" id="ARBA00022833"/>
    </source>
</evidence>
<name>A0A2L2XFH2_9FIRM</name>
<keyword evidence="11 12" id="KW-0472">Membrane</keyword>
<dbReference type="GO" id="GO:0006508">
    <property type="term" value="P:proteolysis"/>
    <property type="evidence" value="ECO:0007669"/>
    <property type="project" value="UniProtKB-KW"/>
</dbReference>
<comment type="caution">
    <text evidence="14">The sequence shown here is derived from an EMBL/GenBank/DDBJ whole genome shotgun (WGS) entry which is preliminary data.</text>
</comment>
<dbReference type="PANTHER" id="PTHR39188:SF3">
    <property type="entry name" value="STAGE IV SPORULATION PROTEIN FB"/>
    <property type="match status" value="1"/>
</dbReference>
<dbReference type="PANTHER" id="PTHR39188">
    <property type="entry name" value="MEMBRANE-ASSOCIATED ZINC METALLOPROTEASE M50B"/>
    <property type="match status" value="1"/>
</dbReference>
<keyword evidence="7" id="KW-0378">Hydrolase</keyword>
<feature type="transmembrane region" description="Helical" evidence="12">
    <location>
        <begin position="84"/>
        <end position="104"/>
    </location>
</feature>